<keyword evidence="2" id="KW-1185">Reference proteome</keyword>
<reference evidence="1 2" key="1">
    <citation type="submission" date="2024-02" db="EMBL/GenBank/DDBJ databases">
        <authorList>
            <consortium name="ELIXIR-Norway"/>
            <consortium name="Elixir Norway"/>
        </authorList>
    </citation>
    <scope>NUCLEOTIDE SEQUENCE [LARGE SCALE GENOMIC DNA]</scope>
</reference>
<evidence type="ECO:0000313" key="2">
    <source>
        <dbReference type="Proteomes" id="UP001497512"/>
    </source>
</evidence>
<organism evidence="1 2">
    <name type="scientific">Sphagnum troendelagicum</name>
    <dbReference type="NCBI Taxonomy" id="128251"/>
    <lineage>
        <taxon>Eukaryota</taxon>
        <taxon>Viridiplantae</taxon>
        <taxon>Streptophyta</taxon>
        <taxon>Embryophyta</taxon>
        <taxon>Bryophyta</taxon>
        <taxon>Sphagnophytina</taxon>
        <taxon>Sphagnopsida</taxon>
        <taxon>Sphagnales</taxon>
        <taxon>Sphagnaceae</taxon>
        <taxon>Sphagnum</taxon>
    </lineage>
</organism>
<name>A0ABP0T8W2_9BRYO</name>
<evidence type="ECO:0000313" key="1">
    <source>
        <dbReference type="EMBL" id="CAK9189997.1"/>
    </source>
</evidence>
<protein>
    <submittedName>
        <fullName evidence="1">Uncharacterized protein</fullName>
    </submittedName>
</protein>
<dbReference type="Proteomes" id="UP001497512">
    <property type="component" value="Chromosome 1"/>
</dbReference>
<proteinExistence type="predicted"/>
<sequence length="93" mass="10337">MHVRLLSMLDKYNYLRQEKDEEKRRLRGERSRPTAALNYVALNKDEMAGLASTVAKGSAGTSPLAASVPSCHVCNTTVNLCGRFRKPITSKQQ</sequence>
<gene>
    <name evidence="1" type="ORF">CSSPTR1EN2_LOCUS606</name>
</gene>
<accession>A0ABP0T8W2</accession>
<dbReference type="EMBL" id="OZ019893">
    <property type="protein sequence ID" value="CAK9189997.1"/>
    <property type="molecule type" value="Genomic_DNA"/>
</dbReference>